<dbReference type="InterPro" id="IPR029045">
    <property type="entry name" value="ClpP/crotonase-like_dom_sf"/>
</dbReference>
<dbReference type="RefSeq" id="WP_138855135.1">
    <property type="nucleotide sequence ID" value="NZ_CP040709.1"/>
</dbReference>
<comment type="caution">
    <text evidence="1">The sequence shown here is derived from an EMBL/GenBank/DDBJ whole genome shotgun (WGS) entry which is preliminary data.</text>
</comment>
<name>A0A840SAV9_9BURK</name>
<organism evidence="1 2">
    <name type="scientific">Inhella inkyongensis</name>
    <dbReference type="NCBI Taxonomy" id="392593"/>
    <lineage>
        <taxon>Bacteria</taxon>
        <taxon>Pseudomonadati</taxon>
        <taxon>Pseudomonadota</taxon>
        <taxon>Betaproteobacteria</taxon>
        <taxon>Burkholderiales</taxon>
        <taxon>Sphaerotilaceae</taxon>
        <taxon>Inhella</taxon>
    </lineage>
</organism>
<dbReference type="OrthoDB" id="8581915at2"/>
<gene>
    <name evidence="1" type="ORF">HNQ51_002938</name>
</gene>
<dbReference type="EMBL" id="JACHHO010000005">
    <property type="protein sequence ID" value="MBB5205611.1"/>
    <property type="molecule type" value="Genomic_DNA"/>
</dbReference>
<dbReference type="Proteomes" id="UP000554837">
    <property type="component" value="Unassembled WGS sequence"/>
</dbReference>
<sequence>MKFQKRALLIFFIISLLDSMCIAASKGIKGGGEIFAPDPFGRQAPGLFKLEIPGQDLGLLRKRYGLLAEGMAQKGQADYAGVRRLPNGVLRLSGKIDKKTPLQLSVLLDRQDGLMEVNSGGGDAVAAMEIAEMLHERRIEIRLDGLCMSACANYLLPAARKLSGSGLVGFHGDPNALLEQEGFEIFNKLGLKAYLSVQHAAWRHRKFFEKLGKKDCLSRVTQAAHRGAGSGVWSFYVPNAEDSRVIGIDVMALFDFELFMAFMLNTVEKNTGMAPLFYSRHGSSICD</sequence>
<reference evidence="1 2" key="1">
    <citation type="submission" date="2020-08" db="EMBL/GenBank/DDBJ databases">
        <title>Genomic Encyclopedia of Type Strains, Phase IV (KMG-IV): sequencing the most valuable type-strain genomes for metagenomic binning, comparative biology and taxonomic classification.</title>
        <authorList>
            <person name="Goeker M."/>
        </authorList>
    </citation>
    <scope>NUCLEOTIDE SEQUENCE [LARGE SCALE GENOMIC DNA]</scope>
    <source>
        <strain evidence="1 2">DSM 23958</strain>
    </source>
</reference>
<keyword evidence="2" id="KW-1185">Reference proteome</keyword>
<accession>A0A840SAV9</accession>
<dbReference type="SUPFAM" id="SSF52096">
    <property type="entry name" value="ClpP/crotonase"/>
    <property type="match status" value="1"/>
</dbReference>
<dbReference type="AlphaFoldDB" id="A0A840SAV9"/>
<proteinExistence type="predicted"/>
<evidence type="ECO:0000313" key="2">
    <source>
        <dbReference type="Proteomes" id="UP000554837"/>
    </source>
</evidence>
<evidence type="ECO:0000313" key="1">
    <source>
        <dbReference type="EMBL" id="MBB5205611.1"/>
    </source>
</evidence>
<protein>
    <submittedName>
        <fullName evidence="1">Uncharacterized protein</fullName>
    </submittedName>
</protein>